<feature type="coiled-coil region" evidence="1">
    <location>
        <begin position="169"/>
        <end position="196"/>
    </location>
</feature>
<keyword evidence="3" id="KW-1185">Reference proteome</keyword>
<keyword evidence="1" id="KW-0175">Coiled coil</keyword>
<reference evidence="2 3" key="1">
    <citation type="submission" date="2018-05" db="EMBL/GenBank/DDBJ databases">
        <title>Coraliomargarita sinensis sp. nov., isolated from a marine solar saltern.</title>
        <authorList>
            <person name="Zhou L.Y."/>
        </authorList>
    </citation>
    <scope>NUCLEOTIDE SEQUENCE [LARGE SCALE GENOMIC DNA]</scope>
    <source>
        <strain evidence="2 3">WN38</strain>
    </source>
</reference>
<dbReference type="AlphaFoldDB" id="A0A317ZJC1"/>
<dbReference type="EMBL" id="QHJQ01000004">
    <property type="protein sequence ID" value="PXA04323.1"/>
    <property type="molecule type" value="Genomic_DNA"/>
</dbReference>
<proteinExistence type="predicted"/>
<dbReference type="InterPro" id="IPR054196">
    <property type="entry name" value="DUF6901"/>
</dbReference>
<organism evidence="2 3">
    <name type="scientific">Coraliomargarita sinensis</name>
    <dbReference type="NCBI Taxonomy" id="2174842"/>
    <lineage>
        <taxon>Bacteria</taxon>
        <taxon>Pseudomonadati</taxon>
        <taxon>Verrucomicrobiota</taxon>
        <taxon>Opitutia</taxon>
        <taxon>Puniceicoccales</taxon>
        <taxon>Coraliomargaritaceae</taxon>
        <taxon>Coraliomargarita</taxon>
    </lineage>
</organism>
<comment type="caution">
    <text evidence="2">The sequence shown here is derived from an EMBL/GenBank/DDBJ whole genome shotgun (WGS) entry which is preliminary data.</text>
</comment>
<gene>
    <name evidence="2" type="ORF">DDZ13_07265</name>
</gene>
<dbReference type="Proteomes" id="UP000247099">
    <property type="component" value="Unassembled WGS sequence"/>
</dbReference>
<name>A0A317ZJC1_9BACT</name>
<dbReference type="Pfam" id="PF21842">
    <property type="entry name" value="DUF6901"/>
    <property type="match status" value="1"/>
</dbReference>
<evidence type="ECO:0000313" key="3">
    <source>
        <dbReference type="Proteomes" id="UP000247099"/>
    </source>
</evidence>
<sequence>MSIAPNIVRYSYNMGEKQLDFDIGTSESDVVTPEDMAAHNYPEWTRLDHEQCACCPLKTETHSHCPAAIRMHEVLETFKDFQSVERVELTVETERRTYLQECDLQSGLNSMLGLLMATSGCPVVGRLRAMATFHMPFCSFGETLFRSVGAYLTKQYFAKQDGEEPDWELEGLKQFYEELEQLNQAFSERIRGIEQSDAISNAMVMFFAASIVVADALEDRLDQYKDYFTGNAVMPPKGG</sequence>
<accession>A0A317ZJC1</accession>
<dbReference type="RefSeq" id="WP_110130777.1">
    <property type="nucleotide sequence ID" value="NZ_QHJQ01000004.1"/>
</dbReference>
<evidence type="ECO:0000256" key="1">
    <source>
        <dbReference type="SAM" id="Coils"/>
    </source>
</evidence>
<protein>
    <submittedName>
        <fullName evidence="2">Uncharacterized protein</fullName>
    </submittedName>
</protein>
<dbReference type="OrthoDB" id="9813686at2"/>
<dbReference type="InParanoid" id="A0A317ZJC1"/>
<evidence type="ECO:0000313" key="2">
    <source>
        <dbReference type="EMBL" id="PXA04323.1"/>
    </source>
</evidence>